<dbReference type="PROSITE" id="PS00086">
    <property type="entry name" value="CYTOCHROME_P450"/>
    <property type="match status" value="1"/>
</dbReference>
<evidence type="ECO:0000256" key="11">
    <source>
        <dbReference type="ARBA" id="ARBA00023136"/>
    </source>
</evidence>
<comment type="cofactor">
    <cofactor evidence="1 12">
        <name>heme</name>
        <dbReference type="ChEBI" id="CHEBI:30413"/>
    </cofactor>
</comment>
<proteinExistence type="inferred from homology"/>
<dbReference type="GO" id="GO:0016020">
    <property type="term" value="C:membrane"/>
    <property type="evidence" value="ECO:0007669"/>
    <property type="project" value="UniProtKB-SubCell"/>
</dbReference>
<keyword evidence="11" id="KW-0472">Membrane</keyword>
<feature type="binding site" description="axial binding residue" evidence="12">
    <location>
        <position position="464"/>
    </location>
    <ligand>
        <name>heme</name>
        <dbReference type="ChEBI" id="CHEBI:30413"/>
    </ligand>
    <ligandPart>
        <name>Fe</name>
        <dbReference type="ChEBI" id="CHEBI:18248"/>
    </ligandPart>
</feature>
<evidence type="ECO:0000256" key="2">
    <source>
        <dbReference type="ARBA" id="ARBA00004370"/>
    </source>
</evidence>
<evidence type="ECO:0000256" key="6">
    <source>
        <dbReference type="ARBA" id="ARBA00022723"/>
    </source>
</evidence>
<keyword evidence="15" id="KW-1185">Reference proteome</keyword>
<dbReference type="SUPFAM" id="SSF48264">
    <property type="entry name" value="Cytochrome P450"/>
    <property type="match status" value="1"/>
</dbReference>
<evidence type="ECO:0000313" key="15">
    <source>
        <dbReference type="Proteomes" id="UP000737018"/>
    </source>
</evidence>
<keyword evidence="4 12" id="KW-0349">Heme</keyword>
<dbReference type="InterPro" id="IPR017972">
    <property type="entry name" value="Cyt_P450_CS"/>
</dbReference>
<comment type="caution">
    <text evidence="14">The sequence shown here is derived from an EMBL/GenBank/DDBJ whole genome shotgun (WGS) entry which is preliminary data.</text>
</comment>
<dbReference type="PRINTS" id="PR00385">
    <property type="entry name" value="P450"/>
</dbReference>
<keyword evidence="5" id="KW-0812">Transmembrane</keyword>
<dbReference type="GO" id="GO:0020037">
    <property type="term" value="F:heme binding"/>
    <property type="evidence" value="ECO:0007669"/>
    <property type="project" value="InterPro"/>
</dbReference>
<evidence type="ECO:0000256" key="1">
    <source>
        <dbReference type="ARBA" id="ARBA00001971"/>
    </source>
</evidence>
<comment type="subcellular location">
    <subcellularLocation>
        <location evidence="2">Membrane</location>
    </subcellularLocation>
</comment>
<organism evidence="14 15">
    <name type="scientific">Castanea mollissima</name>
    <name type="common">Chinese chestnut</name>
    <dbReference type="NCBI Taxonomy" id="60419"/>
    <lineage>
        <taxon>Eukaryota</taxon>
        <taxon>Viridiplantae</taxon>
        <taxon>Streptophyta</taxon>
        <taxon>Embryophyta</taxon>
        <taxon>Tracheophyta</taxon>
        <taxon>Spermatophyta</taxon>
        <taxon>Magnoliopsida</taxon>
        <taxon>eudicotyledons</taxon>
        <taxon>Gunneridae</taxon>
        <taxon>Pentapetalae</taxon>
        <taxon>rosids</taxon>
        <taxon>fabids</taxon>
        <taxon>Fagales</taxon>
        <taxon>Fagaceae</taxon>
        <taxon>Castanea</taxon>
    </lineage>
</organism>
<keyword evidence="6 12" id="KW-0479">Metal-binding</keyword>
<dbReference type="CDD" id="cd20654">
    <property type="entry name" value="CYP82"/>
    <property type="match status" value="1"/>
</dbReference>
<evidence type="ECO:0000256" key="13">
    <source>
        <dbReference type="RuleBase" id="RU000461"/>
    </source>
</evidence>
<gene>
    <name evidence="14" type="ORF">CMV_010828</name>
</gene>
<dbReference type="InterPro" id="IPR002401">
    <property type="entry name" value="Cyt_P450_E_grp-I"/>
</dbReference>
<accession>A0A8J4RIL4</accession>
<evidence type="ECO:0000256" key="10">
    <source>
        <dbReference type="ARBA" id="ARBA00023033"/>
    </source>
</evidence>
<reference evidence="14" key="1">
    <citation type="submission" date="2020-03" db="EMBL/GenBank/DDBJ databases">
        <title>Castanea mollissima Vanexum genome sequencing.</title>
        <authorList>
            <person name="Staton M."/>
        </authorList>
    </citation>
    <scope>NUCLEOTIDE SEQUENCE</scope>
    <source>
        <tissue evidence="14">Leaf</tissue>
    </source>
</reference>
<dbReference type="Proteomes" id="UP000737018">
    <property type="component" value="Unassembled WGS sequence"/>
</dbReference>
<dbReference type="Pfam" id="PF00067">
    <property type="entry name" value="p450"/>
    <property type="match status" value="1"/>
</dbReference>
<dbReference type="FunFam" id="1.10.630.10:FF:000026">
    <property type="entry name" value="Cytochrome P450 82C4"/>
    <property type="match status" value="1"/>
</dbReference>
<comment type="similarity">
    <text evidence="3 13">Belongs to the cytochrome P450 family.</text>
</comment>
<dbReference type="InterPro" id="IPR036396">
    <property type="entry name" value="Cyt_P450_sf"/>
</dbReference>
<evidence type="ECO:0000256" key="12">
    <source>
        <dbReference type="PIRSR" id="PIRSR602401-1"/>
    </source>
</evidence>
<dbReference type="GO" id="GO:0004497">
    <property type="term" value="F:monooxygenase activity"/>
    <property type="evidence" value="ECO:0007669"/>
    <property type="project" value="UniProtKB-KW"/>
</dbReference>
<dbReference type="EMBL" id="JRKL02001287">
    <property type="protein sequence ID" value="KAF3964937.1"/>
    <property type="molecule type" value="Genomic_DNA"/>
</dbReference>
<evidence type="ECO:0000256" key="8">
    <source>
        <dbReference type="ARBA" id="ARBA00023002"/>
    </source>
</evidence>
<keyword evidence="8 13" id="KW-0560">Oxidoreductase</keyword>
<keyword evidence="10 13" id="KW-0503">Monooxygenase</keyword>
<dbReference type="OrthoDB" id="2789670at2759"/>
<dbReference type="AlphaFoldDB" id="A0A8J4RIL4"/>
<name>A0A8J4RIL4_9ROSI</name>
<dbReference type="Gene3D" id="1.10.630.10">
    <property type="entry name" value="Cytochrome P450"/>
    <property type="match status" value="1"/>
</dbReference>
<evidence type="ECO:0008006" key="16">
    <source>
        <dbReference type="Google" id="ProtNLM"/>
    </source>
</evidence>
<keyword evidence="7" id="KW-1133">Transmembrane helix</keyword>
<keyword evidence="9 12" id="KW-0408">Iron</keyword>
<dbReference type="PRINTS" id="PR00463">
    <property type="entry name" value="EP450I"/>
</dbReference>
<evidence type="ECO:0000256" key="7">
    <source>
        <dbReference type="ARBA" id="ARBA00022989"/>
    </source>
</evidence>
<dbReference type="PANTHER" id="PTHR47947">
    <property type="entry name" value="CYTOCHROME P450 82C3-RELATED"/>
    <property type="match status" value="1"/>
</dbReference>
<dbReference type="PANTHER" id="PTHR47947:SF26">
    <property type="entry name" value="CYTOCHROME P450"/>
    <property type="match status" value="1"/>
</dbReference>
<dbReference type="InterPro" id="IPR001128">
    <property type="entry name" value="Cyt_P450"/>
</dbReference>
<dbReference type="GO" id="GO:0005506">
    <property type="term" value="F:iron ion binding"/>
    <property type="evidence" value="ECO:0007669"/>
    <property type="project" value="InterPro"/>
</dbReference>
<evidence type="ECO:0000256" key="9">
    <source>
        <dbReference type="ARBA" id="ARBA00023004"/>
    </source>
</evidence>
<evidence type="ECO:0000313" key="14">
    <source>
        <dbReference type="EMBL" id="KAF3964937.1"/>
    </source>
</evidence>
<protein>
    <recommendedName>
        <fullName evidence="16">Cytochrome P450</fullName>
    </recommendedName>
</protein>
<dbReference type="GO" id="GO:0016705">
    <property type="term" value="F:oxidoreductase activity, acting on paired donors, with incorporation or reduction of molecular oxygen"/>
    <property type="evidence" value="ECO:0007669"/>
    <property type="project" value="InterPro"/>
</dbReference>
<dbReference type="InterPro" id="IPR050651">
    <property type="entry name" value="Plant_Cytochrome_P450_Monoox"/>
</dbReference>
<evidence type="ECO:0000256" key="5">
    <source>
        <dbReference type="ARBA" id="ARBA00022692"/>
    </source>
</evidence>
<sequence>MEMLLSSMSSMASIFAFFLFLFFLSYLWISSRVQKSDSRRKVPPEASSAWPLVGHLHLLGGSQPPHITLGNMADKYGPIFTIWLGVHRTLVVSSWEIVKECFTTNDKAFANRPKALALELLGYNYAMFGFSPYGPYWRQVRKMAVLEVLSNHRLEMLKHIREAEVNDSIKEIFELLGKKNMAFVEMERWFGYTTLNMVSRMVVGKRFGGATTKYENEGNDQCRKALRRFFDLTGTFAVSDALPYLRWLDMGGYEKAMKKTAKELDQMVGEWLEEHKQRKLFGGMKEHHDFMDVLLSTVTDEDEISSYDADTIIKATCLALILAATDTTTVTLIWALSLLLNNRETLKKAQQELDIQVGRERQVKESDVKNLEYLQAILKETMRLYPAAPLLLPHESLEDCTLAGYNISSGTRLLVNVSKLHQDPSLWVNPTEFRPERFLTTHKDVDVKGQHFELIPFGSGRRMCPGISFALQVTQLTLATLLHAFEIATPSDEPVDMIEKVGLTNLKATPLEVNLTPRLAAQAYA</sequence>
<evidence type="ECO:0000256" key="3">
    <source>
        <dbReference type="ARBA" id="ARBA00010617"/>
    </source>
</evidence>
<evidence type="ECO:0000256" key="4">
    <source>
        <dbReference type="ARBA" id="ARBA00022617"/>
    </source>
</evidence>